<keyword evidence="16" id="KW-1185">Reference proteome</keyword>
<dbReference type="InterPro" id="IPR002495">
    <property type="entry name" value="Glyco_trans_8"/>
</dbReference>
<dbReference type="GO" id="GO:0005978">
    <property type="term" value="P:glycogen biosynthetic process"/>
    <property type="evidence" value="ECO:0007669"/>
    <property type="project" value="UniProtKB-KW"/>
</dbReference>
<dbReference type="EC" id="2.4.1.186" evidence="10"/>
<feature type="compositionally biased region" description="Polar residues" evidence="14">
    <location>
        <begin position="786"/>
        <end position="798"/>
    </location>
</feature>
<evidence type="ECO:0000256" key="3">
    <source>
        <dbReference type="ARBA" id="ARBA00022490"/>
    </source>
</evidence>
<evidence type="ECO:0000256" key="12">
    <source>
        <dbReference type="ARBA" id="ARBA00052293"/>
    </source>
</evidence>
<feature type="compositionally biased region" description="Polar residues" evidence="14">
    <location>
        <begin position="836"/>
        <end position="848"/>
    </location>
</feature>
<keyword evidence="6" id="KW-0320">Glycogen biosynthesis</keyword>
<comment type="caution">
    <text evidence="15">The sequence shown here is derived from an EMBL/GenBank/DDBJ whole genome shotgun (WGS) entry which is preliminary data.</text>
</comment>
<proteinExistence type="inferred from homology"/>
<dbReference type="GO" id="GO:0008466">
    <property type="term" value="F:glycogenin glucosyltransferase activity"/>
    <property type="evidence" value="ECO:0007669"/>
    <property type="project" value="UniProtKB-EC"/>
</dbReference>
<dbReference type="InterPro" id="IPR029044">
    <property type="entry name" value="Nucleotide-diphossugar_trans"/>
</dbReference>
<comment type="function">
    <text evidence="13">Self-glucosylating initiator of glycogen synthesis. It catalyzes the formation of a short alpha (1,4)-glucosyl chain covalently attached via a glucose 1-O-tyrosyl linkage to internal tyrosine residues and these chains act as primers for the elongation reaction catalyzed by glycogen synthase.</text>
</comment>
<keyword evidence="5" id="KW-0479">Metal-binding</keyword>
<reference evidence="15" key="2">
    <citation type="submission" date="2020-11" db="EMBL/GenBank/DDBJ databases">
        <authorList>
            <consortium name="DOE Joint Genome Institute"/>
            <person name="Kuo A."/>
            <person name="Miyauchi S."/>
            <person name="Kiss E."/>
            <person name="Drula E."/>
            <person name="Kohler A."/>
            <person name="Sanchez-Garcia M."/>
            <person name="Andreopoulos B."/>
            <person name="Barry K.W."/>
            <person name="Bonito G."/>
            <person name="Buee M."/>
            <person name="Carver A."/>
            <person name="Chen C."/>
            <person name="Cichocki N."/>
            <person name="Clum A."/>
            <person name="Culley D."/>
            <person name="Crous P.W."/>
            <person name="Fauchery L."/>
            <person name="Girlanda M."/>
            <person name="Hayes R."/>
            <person name="Keri Z."/>
            <person name="Labutti K."/>
            <person name="Lipzen A."/>
            <person name="Lombard V."/>
            <person name="Magnuson J."/>
            <person name="Maillard F."/>
            <person name="Morin E."/>
            <person name="Murat C."/>
            <person name="Nolan M."/>
            <person name="Ohm R."/>
            <person name="Pangilinan J."/>
            <person name="Pereira M."/>
            <person name="Perotto S."/>
            <person name="Peter M."/>
            <person name="Riley R."/>
            <person name="Sitrit Y."/>
            <person name="Stielow B."/>
            <person name="Szollosi G."/>
            <person name="Zifcakova L."/>
            <person name="Stursova M."/>
            <person name="Spatafora J.W."/>
            <person name="Tedersoo L."/>
            <person name="Vaario L.-M."/>
            <person name="Yamada A."/>
            <person name="Yan M."/>
            <person name="Wang P."/>
            <person name="Xu J."/>
            <person name="Bruns T."/>
            <person name="Baldrian P."/>
            <person name="Vilgalys R."/>
            <person name="Henrissat B."/>
            <person name="Grigoriev I.V."/>
            <person name="Hibbett D."/>
            <person name="Nagy L.G."/>
            <person name="Martin F.M."/>
        </authorList>
    </citation>
    <scope>NUCLEOTIDE SEQUENCE</scope>
    <source>
        <strain evidence="15">UH-Tt-Lm1</strain>
    </source>
</reference>
<evidence type="ECO:0000313" key="16">
    <source>
        <dbReference type="Proteomes" id="UP000736335"/>
    </source>
</evidence>
<evidence type="ECO:0000256" key="2">
    <source>
        <dbReference type="ARBA" id="ARBA00004496"/>
    </source>
</evidence>
<feature type="compositionally biased region" description="Basic and acidic residues" evidence="14">
    <location>
        <begin position="742"/>
        <end position="761"/>
    </location>
</feature>
<sequence>MATRYAFVTLITSDSYLPGALTLAAALRDIHPKPAVKPEVDFQTACLVTPETVDVSSIKLLRGAFDVVIGVEVIDDEDRKGLELLGRPDLAAALTKLHAFRLAQFTKVIYLDSDVLPIRPISHLFNLEHEFSAVPDVGWPDIFNSGVMVFSPGEEKFKAITDLLKEKGSWDGADQGLLNEWRGSNWNRLSFTYNTTPTAAYTYAPAYERFGPQISAIHFIGTNKPWYSILSRPPGALYSLNKQTEGERVYDYDSLVDRWYSVYDRHYRSDSIPTNPFEVQQYDSIWNQDGDFGAGFRTTASFNLEELRKIAVNGWSRLSSTSINRSGEGEYLSMPLEGRIDLMRPKKHSLHVPEIVVSADTTPKPAHIDLDTPSTPRARSPVQMTTLPTPSPSQVPPAPHRLPLSLPPSPFPPGSQQSQPQTKSGHFLVSPPQYGAPDSDQFDEFDTHAADAHEPHWPHHPNRQHRHHISQRQRHSFHDANRRQDAGVGDENFRPTNLLTVFNQADDDGQSSEGDGANREEPFMLRRRRHGAVSPTVVTWNPAVEPPPRTRPVLSSALPETYYPNIWDKVPSKVHDAIHHRYANVSVSTSDSGSSTPGPFFELPIPAKIPEGLVREGHYLNVTGPTNGQENSPTPDRSKVAPIFPWEEKPRIVPGRVFPSTDTPPPGDFLVQKPGSPVIHFSGDLPGSLPGFGSHGSPPINIPVSLTYRNAWDVEPSIQKYASKLARPEQNAPRGSLLFQNEEWKQHEKDKFSPWQPKEEETSMDGDDEDDSDDAGPPRHSRQRSRAGSGTITPQGSLFTYKGKYRGRGVQTESPEHRSKGVQITPMTQPGEYPAHTSSPRVTSLSGNRSRRFSYGESPFSSLHSRHVSTADSPPLVRSPHVLISPRKYSPPLVNTPPFLSPKYSPVQTPRRRSDTSSPVRQRVLSPLTTSIRSVPALARSASNETALSSSVGPPSPDIASTPVRSTRVWDPARGVDIFKKGSEEVLSRFLRMGSFEDGSATPPQSR</sequence>
<comment type="similarity">
    <text evidence="9">Belongs to the glycosyltransferase 8 family. Glycogenin subfamily.</text>
</comment>
<dbReference type="InterPro" id="IPR050587">
    <property type="entry name" value="GNT1/Glycosyltrans_8"/>
</dbReference>
<dbReference type="GO" id="GO:0046872">
    <property type="term" value="F:metal ion binding"/>
    <property type="evidence" value="ECO:0007669"/>
    <property type="project" value="UniProtKB-KW"/>
</dbReference>
<evidence type="ECO:0000256" key="8">
    <source>
        <dbReference type="ARBA" id="ARBA00023211"/>
    </source>
</evidence>
<reference evidence="15" key="1">
    <citation type="journal article" date="2020" name="Nat. Commun.">
        <title>Large-scale genome sequencing of mycorrhizal fungi provides insights into the early evolution of symbiotic traits.</title>
        <authorList>
            <person name="Miyauchi S."/>
            <person name="Kiss E."/>
            <person name="Kuo A."/>
            <person name="Drula E."/>
            <person name="Kohler A."/>
            <person name="Sanchez-Garcia M."/>
            <person name="Morin E."/>
            <person name="Andreopoulos B."/>
            <person name="Barry K.W."/>
            <person name="Bonito G."/>
            <person name="Buee M."/>
            <person name="Carver A."/>
            <person name="Chen C."/>
            <person name="Cichocki N."/>
            <person name="Clum A."/>
            <person name="Culley D."/>
            <person name="Crous P.W."/>
            <person name="Fauchery L."/>
            <person name="Girlanda M."/>
            <person name="Hayes R.D."/>
            <person name="Keri Z."/>
            <person name="LaButti K."/>
            <person name="Lipzen A."/>
            <person name="Lombard V."/>
            <person name="Magnuson J."/>
            <person name="Maillard F."/>
            <person name="Murat C."/>
            <person name="Nolan M."/>
            <person name="Ohm R.A."/>
            <person name="Pangilinan J."/>
            <person name="Pereira M.F."/>
            <person name="Perotto S."/>
            <person name="Peter M."/>
            <person name="Pfister S."/>
            <person name="Riley R."/>
            <person name="Sitrit Y."/>
            <person name="Stielow J.B."/>
            <person name="Szollosi G."/>
            <person name="Zifcakova L."/>
            <person name="Stursova M."/>
            <person name="Spatafora J.W."/>
            <person name="Tedersoo L."/>
            <person name="Vaario L.M."/>
            <person name="Yamada A."/>
            <person name="Yan M."/>
            <person name="Wang P."/>
            <person name="Xu J."/>
            <person name="Bruns T."/>
            <person name="Baldrian P."/>
            <person name="Vilgalys R."/>
            <person name="Dunand C."/>
            <person name="Henrissat B."/>
            <person name="Grigoriev I.V."/>
            <person name="Hibbett D."/>
            <person name="Nagy L.G."/>
            <person name="Martin F.M."/>
        </authorList>
    </citation>
    <scope>NUCLEOTIDE SEQUENCE</scope>
    <source>
        <strain evidence="15">UH-Tt-Lm1</strain>
    </source>
</reference>
<dbReference type="FunFam" id="3.90.550.10:FF:000092">
    <property type="entry name" value="Glycogenin 2"/>
    <property type="match status" value="1"/>
</dbReference>
<feature type="compositionally biased region" description="Polar residues" evidence="14">
    <location>
        <begin position="859"/>
        <end position="872"/>
    </location>
</feature>
<evidence type="ECO:0000256" key="11">
    <source>
        <dbReference type="ARBA" id="ARBA00050886"/>
    </source>
</evidence>
<dbReference type="Pfam" id="PF01501">
    <property type="entry name" value="Glyco_transf_8"/>
    <property type="match status" value="1"/>
</dbReference>
<accession>A0A9P6HGA8</accession>
<comment type="subcellular location">
    <subcellularLocation>
        <location evidence="2">Cytoplasm</location>
    </subcellularLocation>
</comment>
<dbReference type="SUPFAM" id="SSF53448">
    <property type="entry name" value="Nucleotide-diphospho-sugar transferases"/>
    <property type="match status" value="1"/>
</dbReference>
<keyword evidence="4" id="KW-0808">Transferase</keyword>
<dbReference type="GO" id="GO:0005737">
    <property type="term" value="C:cytoplasm"/>
    <property type="evidence" value="ECO:0007669"/>
    <property type="project" value="UniProtKB-SubCell"/>
</dbReference>
<organism evidence="15 16">
    <name type="scientific">Thelephora terrestris</name>
    <dbReference type="NCBI Taxonomy" id="56493"/>
    <lineage>
        <taxon>Eukaryota</taxon>
        <taxon>Fungi</taxon>
        <taxon>Dikarya</taxon>
        <taxon>Basidiomycota</taxon>
        <taxon>Agaricomycotina</taxon>
        <taxon>Agaricomycetes</taxon>
        <taxon>Thelephorales</taxon>
        <taxon>Thelephoraceae</taxon>
        <taxon>Thelephora</taxon>
    </lineage>
</organism>
<evidence type="ECO:0000256" key="1">
    <source>
        <dbReference type="ARBA" id="ARBA00001936"/>
    </source>
</evidence>
<dbReference type="EMBL" id="WIUZ02000006">
    <property type="protein sequence ID" value="KAF9786192.1"/>
    <property type="molecule type" value="Genomic_DNA"/>
</dbReference>
<evidence type="ECO:0000313" key="15">
    <source>
        <dbReference type="EMBL" id="KAF9786192.1"/>
    </source>
</evidence>
<keyword evidence="8" id="KW-0464">Manganese</keyword>
<feature type="compositionally biased region" description="Acidic residues" evidence="14">
    <location>
        <begin position="762"/>
        <end position="774"/>
    </location>
</feature>
<keyword evidence="3" id="KW-0963">Cytoplasm</keyword>
<evidence type="ECO:0000256" key="6">
    <source>
        <dbReference type="ARBA" id="ARBA00023056"/>
    </source>
</evidence>
<dbReference type="Proteomes" id="UP000736335">
    <property type="component" value="Unassembled WGS sequence"/>
</dbReference>
<comment type="catalytic activity">
    <reaction evidence="11">
        <text>[1,4-alpha-D-glucosyl](n)-L-tyrosyl-[glycogenin] + UDP-alpha-D-glucose = [1,4-alpha-D-glucosyl](n+1)-L-tyrosyl-[glycogenin] + UDP + H(+)</text>
        <dbReference type="Rhea" id="RHEA:56560"/>
        <dbReference type="Rhea" id="RHEA-COMP:14606"/>
        <dbReference type="Rhea" id="RHEA-COMP:14607"/>
        <dbReference type="ChEBI" id="CHEBI:15378"/>
        <dbReference type="ChEBI" id="CHEBI:58223"/>
        <dbReference type="ChEBI" id="CHEBI:58885"/>
        <dbReference type="ChEBI" id="CHEBI:140574"/>
        <dbReference type="EC" id="2.4.1.186"/>
    </reaction>
</comment>
<dbReference type="CDD" id="cd02537">
    <property type="entry name" value="GT8_Glycogenin"/>
    <property type="match status" value="1"/>
</dbReference>
<dbReference type="PANTHER" id="PTHR11183">
    <property type="entry name" value="GLYCOGENIN SUBFAMILY MEMBER"/>
    <property type="match status" value="1"/>
</dbReference>
<keyword evidence="7" id="KW-0325">Glycoprotein</keyword>
<feature type="compositionally biased region" description="Pro residues" evidence="14">
    <location>
        <begin position="389"/>
        <end position="413"/>
    </location>
</feature>
<comment type="catalytic activity">
    <reaction evidence="12">
        <text>L-tyrosyl-[glycogenin] + UDP-alpha-D-glucose = alpha-D-glucosyl-L-tyrosyl-[glycogenin] + UDP + H(+)</text>
        <dbReference type="Rhea" id="RHEA:23360"/>
        <dbReference type="Rhea" id="RHEA-COMP:14604"/>
        <dbReference type="Rhea" id="RHEA-COMP:14605"/>
        <dbReference type="ChEBI" id="CHEBI:15378"/>
        <dbReference type="ChEBI" id="CHEBI:46858"/>
        <dbReference type="ChEBI" id="CHEBI:58223"/>
        <dbReference type="ChEBI" id="CHEBI:58885"/>
        <dbReference type="ChEBI" id="CHEBI:140573"/>
        <dbReference type="EC" id="2.4.1.186"/>
    </reaction>
</comment>
<feature type="compositionally biased region" description="Polar residues" evidence="14">
    <location>
        <begin position="941"/>
        <end position="953"/>
    </location>
</feature>
<evidence type="ECO:0000256" key="10">
    <source>
        <dbReference type="ARBA" id="ARBA00038934"/>
    </source>
</evidence>
<name>A0A9P6HGA8_9AGAM</name>
<evidence type="ECO:0000256" key="13">
    <source>
        <dbReference type="ARBA" id="ARBA00057883"/>
    </source>
</evidence>
<gene>
    <name evidence="15" type="ORF">BJ322DRAFT_1058448</name>
</gene>
<dbReference type="Gene3D" id="3.90.550.10">
    <property type="entry name" value="Spore Coat Polysaccharide Biosynthesis Protein SpsA, Chain A"/>
    <property type="match status" value="1"/>
</dbReference>
<evidence type="ECO:0000256" key="9">
    <source>
        <dbReference type="ARBA" id="ARBA00038162"/>
    </source>
</evidence>
<evidence type="ECO:0000256" key="4">
    <source>
        <dbReference type="ARBA" id="ARBA00022679"/>
    </source>
</evidence>
<dbReference type="OrthoDB" id="2014201at2759"/>
<evidence type="ECO:0000256" key="5">
    <source>
        <dbReference type="ARBA" id="ARBA00022723"/>
    </source>
</evidence>
<dbReference type="AlphaFoldDB" id="A0A9P6HGA8"/>
<feature type="region of interest" description="Disordered" evidence="14">
    <location>
        <begin position="504"/>
        <end position="529"/>
    </location>
</feature>
<evidence type="ECO:0000256" key="14">
    <source>
        <dbReference type="SAM" id="MobiDB-lite"/>
    </source>
</evidence>
<protein>
    <recommendedName>
        <fullName evidence="10">glycogenin glucosyltransferase</fullName>
        <ecNumber evidence="10">2.4.1.186</ecNumber>
    </recommendedName>
</protein>
<feature type="region of interest" description="Disordered" evidence="14">
    <location>
        <begin position="360"/>
        <end position="443"/>
    </location>
</feature>
<evidence type="ECO:0000256" key="7">
    <source>
        <dbReference type="ARBA" id="ARBA00023180"/>
    </source>
</evidence>
<comment type="cofactor">
    <cofactor evidence="1">
        <name>Mn(2+)</name>
        <dbReference type="ChEBI" id="CHEBI:29035"/>
    </cofactor>
</comment>
<feature type="region of interest" description="Disordered" evidence="14">
    <location>
        <begin position="725"/>
        <end position="965"/>
    </location>
</feature>